<reference evidence="3" key="1">
    <citation type="submission" date="2020-12" db="EMBL/GenBank/DDBJ databases">
        <title>Metabolic potential, ecology and presence of endohyphal bacteria is reflected in genomic diversity of Mucoromycotina.</title>
        <authorList>
            <person name="Muszewska A."/>
            <person name="Okrasinska A."/>
            <person name="Steczkiewicz K."/>
            <person name="Drgas O."/>
            <person name="Orlowska M."/>
            <person name="Perlinska-Lenart U."/>
            <person name="Aleksandrzak-Piekarczyk T."/>
            <person name="Szatraj K."/>
            <person name="Zielenkiewicz U."/>
            <person name="Pilsyk S."/>
            <person name="Malc E."/>
            <person name="Mieczkowski P."/>
            <person name="Kruszewska J.S."/>
            <person name="Biernat P."/>
            <person name="Pawlowska J."/>
        </authorList>
    </citation>
    <scope>NUCLEOTIDE SEQUENCE</scope>
    <source>
        <strain evidence="3">CBS 226.32</strain>
    </source>
</reference>
<gene>
    <name evidence="3" type="ORF">INT46_009825</name>
</gene>
<evidence type="ECO:0000313" key="3">
    <source>
        <dbReference type="EMBL" id="KAG2199885.1"/>
    </source>
</evidence>
<dbReference type="PANTHER" id="PTHR14689:SF0">
    <property type="entry name" value="COILED-COIL DOMAIN-CONTAINING PROTEIN 82"/>
    <property type="match status" value="1"/>
</dbReference>
<dbReference type="AlphaFoldDB" id="A0A8H7QX38"/>
<proteinExistence type="predicted"/>
<comment type="caution">
    <text evidence="3">The sequence shown here is derived from an EMBL/GenBank/DDBJ whole genome shotgun (WGS) entry which is preliminary data.</text>
</comment>
<dbReference type="PANTHER" id="PTHR14689">
    <property type="entry name" value="PHORBOL-ESTER_DAG-TYPE DOMAIN-CONTAINING PROTEIN"/>
    <property type="match status" value="1"/>
</dbReference>
<accession>A0A8H7QX38</accession>
<dbReference type="OrthoDB" id="21499at2759"/>
<feature type="region of interest" description="Disordered" evidence="1">
    <location>
        <begin position="203"/>
        <end position="232"/>
    </location>
</feature>
<dbReference type="Proteomes" id="UP000650833">
    <property type="component" value="Unassembled WGS sequence"/>
</dbReference>
<dbReference type="InterPro" id="IPR025451">
    <property type="entry name" value="DUF4211"/>
</dbReference>
<evidence type="ECO:0000256" key="1">
    <source>
        <dbReference type="SAM" id="MobiDB-lite"/>
    </source>
</evidence>
<evidence type="ECO:0000313" key="4">
    <source>
        <dbReference type="Proteomes" id="UP000650833"/>
    </source>
</evidence>
<dbReference type="Pfam" id="PF13926">
    <property type="entry name" value="DUF4211"/>
    <property type="match status" value="1"/>
</dbReference>
<protein>
    <recommendedName>
        <fullName evidence="2">DUF4211 domain-containing protein</fullName>
    </recommendedName>
</protein>
<dbReference type="EMBL" id="JAEPRC010000333">
    <property type="protein sequence ID" value="KAG2199885.1"/>
    <property type="molecule type" value="Genomic_DNA"/>
</dbReference>
<feature type="domain" description="DUF4211" evidence="2">
    <location>
        <begin position="231"/>
        <end position="361"/>
    </location>
</feature>
<dbReference type="GO" id="GO:0005634">
    <property type="term" value="C:nucleus"/>
    <property type="evidence" value="ECO:0007669"/>
    <property type="project" value="TreeGrafter"/>
</dbReference>
<keyword evidence="4" id="KW-1185">Reference proteome</keyword>
<evidence type="ECO:0000259" key="2">
    <source>
        <dbReference type="Pfam" id="PF13926"/>
    </source>
</evidence>
<sequence>MTKTKSPKRQQNLLSYFAVSSQEDRNQSTQKLPEASSSIFVENAKLNSQDSNAEELIIPKKKKAPVIFDSDEEDEENEDKDEDLIAEVIPHRRKKLKRLIVDSSDEEDQPASNMEIDDIVDIESGISKWQIFPSFNLMLMVDQEDDINDDLEFLDKSDILQARTRGKRVQRYTENLKKLKDRKSKLSEYDTVEHGPIETFVTSKHRPMVVSSSEEDEDEDEDEDDSEDENDFVVDDDMVDGKKVTRQVIRTELPAEFSKAKLMSFRRQMDFYIQYLIELVLNPVFDISTNSKYVLAKDVVTRRVQGYRDSIATSDVWLPNFKRDIDKYTNWVQTENYIYDTNVLCKACRANKPASIAIKLYSDDISESKTYYLGSECSRKAHIYHEFKHLTTHMYQKVRNLVNDRRYRANNSRDVFDNLLQAGHIRTLRKSVTSSFSDVVNKYNSRGQRSRVVEDDSSSSDEDMY</sequence>
<organism evidence="3 4">
    <name type="scientific">Mucor plumbeus</name>
    <dbReference type="NCBI Taxonomy" id="97098"/>
    <lineage>
        <taxon>Eukaryota</taxon>
        <taxon>Fungi</taxon>
        <taxon>Fungi incertae sedis</taxon>
        <taxon>Mucoromycota</taxon>
        <taxon>Mucoromycotina</taxon>
        <taxon>Mucoromycetes</taxon>
        <taxon>Mucorales</taxon>
        <taxon>Mucorineae</taxon>
        <taxon>Mucoraceae</taxon>
        <taxon>Mucor</taxon>
    </lineage>
</organism>
<feature type="compositionally biased region" description="Acidic residues" evidence="1">
    <location>
        <begin position="213"/>
        <end position="232"/>
    </location>
</feature>
<name>A0A8H7QX38_9FUNG</name>